<dbReference type="AlphaFoldDB" id="A0A368JNA7"/>
<dbReference type="GO" id="GO:0005886">
    <property type="term" value="C:plasma membrane"/>
    <property type="evidence" value="ECO:0007669"/>
    <property type="project" value="TreeGrafter"/>
</dbReference>
<feature type="transmembrane region" description="Helical" evidence="5">
    <location>
        <begin position="372"/>
        <end position="396"/>
    </location>
</feature>
<dbReference type="PANTHER" id="PTHR23508:SF10">
    <property type="entry name" value="CARBOXYLIC ACID TRANSPORTER PROTEIN HOMOLOG"/>
    <property type="match status" value="1"/>
</dbReference>
<evidence type="ECO:0000256" key="5">
    <source>
        <dbReference type="SAM" id="Phobius"/>
    </source>
</evidence>
<dbReference type="InterPro" id="IPR011701">
    <property type="entry name" value="MFS"/>
</dbReference>
<feature type="transmembrane region" description="Helical" evidence="5">
    <location>
        <begin position="263"/>
        <end position="283"/>
    </location>
</feature>
<dbReference type="InterPro" id="IPR020846">
    <property type="entry name" value="MFS_dom"/>
</dbReference>
<evidence type="ECO:0000313" key="8">
    <source>
        <dbReference type="Proteomes" id="UP000253383"/>
    </source>
</evidence>
<comment type="caution">
    <text evidence="7">The sequence shown here is derived from an EMBL/GenBank/DDBJ whole genome shotgun (WGS) entry which is preliminary data.</text>
</comment>
<feature type="transmembrane region" description="Helical" evidence="5">
    <location>
        <begin position="55"/>
        <end position="78"/>
    </location>
</feature>
<feature type="transmembrane region" description="Helical" evidence="5">
    <location>
        <begin position="173"/>
        <end position="199"/>
    </location>
</feature>
<keyword evidence="8" id="KW-1185">Reference proteome</keyword>
<feature type="transmembrane region" description="Helical" evidence="5">
    <location>
        <begin position="85"/>
        <end position="106"/>
    </location>
</feature>
<comment type="subcellular location">
    <subcellularLocation>
        <location evidence="1">Membrane</location>
        <topology evidence="1">Multi-pass membrane protein</topology>
    </subcellularLocation>
</comment>
<evidence type="ECO:0000313" key="7">
    <source>
        <dbReference type="EMBL" id="RCR69147.1"/>
    </source>
</evidence>
<dbReference type="Gene3D" id="1.20.1250.20">
    <property type="entry name" value="MFS general substrate transporter like domains"/>
    <property type="match status" value="2"/>
</dbReference>
<keyword evidence="4 5" id="KW-0472">Membrane</keyword>
<evidence type="ECO:0000256" key="2">
    <source>
        <dbReference type="ARBA" id="ARBA00022692"/>
    </source>
</evidence>
<keyword evidence="2 5" id="KW-0812">Transmembrane</keyword>
<keyword evidence="3 5" id="KW-1133">Transmembrane helix</keyword>
<name>A0A368JNA7_9BACT</name>
<organism evidence="7 8">
    <name type="scientific">Larkinella punicea</name>
    <dbReference type="NCBI Taxonomy" id="2315727"/>
    <lineage>
        <taxon>Bacteria</taxon>
        <taxon>Pseudomonadati</taxon>
        <taxon>Bacteroidota</taxon>
        <taxon>Cytophagia</taxon>
        <taxon>Cytophagales</taxon>
        <taxon>Spirosomataceae</taxon>
        <taxon>Larkinella</taxon>
    </lineage>
</organism>
<dbReference type="GO" id="GO:0046943">
    <property type="term" value="F:carboxylic acid transmembrane transporter activity"/>
    <property type="evidence" value="ECO:0007669"/>
    <property type="project" value="TreeGrafter"/>
</dbReference>
<protein>
    <submittedName>
        <fullName evidence="7">MFS transporter</fullName>
    </submittedName>
</protein>
<dbReference type="EMBL" id="QOWE01000009">
    <property type="protein sequence ID" value="RCR69147.1"/>
    <property type="molecule type" value="Genomic_DNA"/>
</dbReference>
<feature type="transmembrane region" description="Helical" evidence="5">
    <location>
        <begin position="145"/>
        <end position="167"/>
    </location>
</feature>
<evidence type="ECO:0000256" key="1">
    <source>
        <dbReference type="ARBA" id="ARBA00004141"/>
    </source>
</evidence>
<sequence>MTSSSPSVTYRPLFTLPVIVAALGYFVDVYDLLLFNIVRVPSLKDLGLDEKQVSVIGGTVLNWQQAGLLLGGVFWGVLGDKRGRLSVLFGSIITYSLANIACGFVQDADTYAVLRFVAGLGLAGELGAGITLVSEILPKELRGYGTSLIAGVGLFGAVVAYFTVVLFDWRTTYFIGGGLGLLLLLLRVSVFESGMFLKIKEQTVRRGNFWSLFSNQKRFLTYLRCMGLAVPTYFVIGILATFSNEFGKALGIAEPITPGRTVMFTYIGMAVGDLISGALSQWFRSRRRAIGALMTMNLVFVGIYLFGSISSVPLFYAVCVGLGFSIGYIALFLTVSAEHFGTNLRATATTSIANNVRATTLLTIPLFQTLKLSIGVIGAAALVGLLCFIISFWSLLTLDETYGKDLNYIED</sequence>
<evidence type="ECO:0000256" key="4">
    <source>
        <dbReference type="ARBA" id="ARBA00023136"/>
    </source>
</evidence>
<feature type="transmembrane region" description="Helical" evidence="5">
    <location>
        <begin position="290"/>
        <end position="309"/>
    </location>
</feature>
<dbReference type="Proteomes" id="UP000253383">
    <property type="component" value="Unassembled WGS sequence"/>
</dbReference>
<dbReference type="PROSITE" id="PS50850">
    <property type="entry name" value="MFS"/>
    <property type="match status" value="1"/>
</dbReference>
<accession>A0A368JNA7</accession>
<feature type="transmembrane region" description="Helical" evidence="5">
    <location>
        <begin position="219"/>
        <end position="243"/>
    </location>
</feature>
<dbReference type="OrthoDB" id="9774156at2"/>
<dbReference type="InterPro" id="IPR036259">
    <property type="entry name" value="MFS_trans_sf"/>
</dbReference>
<reference evidence="7 8" key="1">
    <citation type="submission" date="2018-07" db="EMBL/GenBank/DDBJ databases">
        <title>Genome analysis of Larkinella rosea.</title>
        <authorList>
            <person name="Zhou Z."/>
            <person name="Wang G."/>
        </authorList>
    </citation>
    <scope>NUCLEOTIDE SEQUENCE [LARGE SCALE GENOMIC DNA]</scope>
    <source>
        <strain evidence="8">zzj9</strain>
    </source>
</reference>
<evidence type="ECO:0000259" key="6">
    <source>
        <dbReference type="PROSITE" id="PS50850"/>
    </source>
</evidence>
<gene>
    <name evidence="7" type="ORF">DUE52_12330</name>
</gene>
<dbReference type="RefSeq" id="WP_114406323.1">
    <property type="nucleotide sequence ID" value="NZ_QOWE01000009.1"/>
</dbReference>
<dbReference type="SUPFAM" id="SSF103473">
    <property type="entry name" value="MFS general substrate transporter"/>
    <property type="match status" value="1"/>
</dbReference>
<feature type="domain" description="Major facilitator superfamily (MFS) profile" evidence="6">
    <location>
        <begin position="17"/>
        <end position="402"/>
    </location>
</feature>
<feature type="transmembrane region" description="Helical" evidence="5">
    <location>
        <begin position="12"/>
        <end position="35"/>
    </location>
</feature>
<dbReference type="Pfam" id="PF07690">
    <property type="entry name" value="MFS_1"/>
    <property type="match status" value="1"/>
</dbReference>
<evidence type="ECO:0000256" key="3">
    <source>
        <dbReference type="ARBA" id="ARBA00022989"/>
    </source>
</evidence>
<feature type="transmembrane region" description="Helical" evidence="5">
    <location>
        <begin position="315"/>
        <end position="335"/>
    </location>
</feature>
<feature type="transmembrane region" description="Helical" evidence="5">
    <location>
        <begin position="112"/>
        <end position="133"/>
    </location>
</feature>
<proteinExistence type="predicted"/>
<dbReference type="PANTHER" id="PTHR23508">
    <property type="entry name" value="CARBOXYLIC ACID TRANSPORTER PROTEIN HOMOLOG"/>
    <property type="match status" value="1"/>
</dbReference>